<dbReference type="Proteomes" id="UP000758155">
    <property type="component" value="Unassembled WGS sequence"/>
</dbReference>
<comment type="pathway">
    <text evidence="2">Mycotoxin biosynthesis.</text>
</comment>
<dbReference type="EMBL" id="SWKV01000014">
    <property type="protein sequence ID" value="KAF3042928.1"/>
    <property type="molecule type" value="Genomic_DNA"/>
</dbReference>
<dbReference type="GO" id="GO:0004497">
    <property type="term" value="F:monooxygenase activity"/>
    <property type="evidence" value="ECO:0007669"/>
    <property type="project" value="UniProtKB-KW"/>
</dbReference>
<evidence type="ECO:0000256" key="4">
    <source>
        <dbReference type="ARBA" id="ARBA00022617"/>
    </source>
</evidence>
<keyword evidence="10" id="KW-1133">Transmembrane helix</keyword>
<comment type="caution">
    <text evidence="11">The sequence shown here is derived from an EMBL/GenBank/DDBJ whole genome shotgun (WGS) entry which is preliminary data.</text>
</comment>
<keyword evidence="4 9" id="KW-0349">Heme</keyword>
<keyword evidence="8" id="KW-0503">Monooxygenase</keyword>
<evidence type="ECO:0000256" key="10">
    <source>
        <dbReference type="SAM" id="Phobius"/>
    </source>
</evidence>
<keyword evidence="12" id="KW-1185">Reference proteome</keyword>
<dbReference type="InterPro" id="IPR036396">
    <property type="entry name" value="Cyt_P450_sf"/>
</dbReference>
<sequence>MGVLSTFADSAFTPTVILLLLFCTAYLFLRSQLLETDEYPIINKYPFDWTHRKAKAVFAQDASGLIRDGFAKFKRPFRIITALGSRVILPSEYAEWVRKSPDVSHQALVAEDFFAGHPGFEGVTAVSDPSETLIGLIKSRLSQNKFVDQFSNCALVFLHDSWGEAARWHEITWAKDGTNLIGRMSSSVFVGEQLARNEQWQKISISYAVNMFQGARVLRSWPAWTRPYIHWFLKECKVCRAEVKNAGALLKSEIQRRSPAVEKYEDTITWMHNAAKGRPYNATSTQLGLSMAAVITTSELLKQSLINICAHSELIGPLREEIKQAVDQEGWSAATLAQMLLLDSVIKETQRLYPMSEVNLERKVVRNTTLPNGQHLRGGTNISVSTSRFFDPEVYERPTDFDGTRFLKLRKQGGKWENSASVVSTNSDHFVFGLGKYICPGRFFAAAEVKTALAVILSEYDVRLHSDYVPKVFRYGFEILVDPEVRLEIRKRT</sequence>
<dbReference type="SUPFAM" id="SSF48264">
    <property type="entry name" value="Cytochrome P450"/>
    <property type="match status" value="1"/>
</dbReference>
<dbReference type="GO" id="GO:0016705">
    <property type="term" value="F:oxidoreductase activity, acting on paired donors, with incorporation or reduction of molecular oxygen"/>
    <property type="evidence" value="ECO:0007669"/>
    <property type="project" value="InterPro"/>
</dbReference>
<proteinExistence type="inferred from homology"/>
<keyword evidence="10" id="KW-0812">Transmembrane</keyword>
<dbReference type="PANTHER" id="PTHR46206">
    <property type="entry name" value="CYTOCHROME P450"/>
    <property type="match status" value="1"/>
</dbReference>
<evidence type="ECO:0000256" key="7">
    <source>
        <dbReference type="ARBA" id="ARBA00023004"/>
    </source>
</evidence>
<accession>A0A9P5C3J9</accession>
<comment type="similarity">
    <text evidence="3">Belongs to the cytochrome P450 family.</text>
</comment>
<evidence type="ECO:0000256" key="2">
    <source>
        <dbReference type="ARBA" id="ARBA00004685"/>
    </source>
</evidence>
<dbReference type="AlphaFoldDB" id="A0A9P5C3J9"/>
<evidence type="ECO:0000256" key="9">
    <source>
        <dbReference type="PIRSR" id="PIRSR602403-1"/>
    </source>
</evidence>
<dbReference type="PANTHER" id="PTHR46206:SF2">
    <property type="entry name" value="CYTOCHROME P450 MONOOXYGENASE AUSG-RELATED"/>
    <property type="match status" value="1"/>
</dbReference>
<evidence type="ECO:0000313" key="12">
    <source>
        <dbReference type="Proteomes" id="UP000758155"/>
    </source>
</evidence>
<dbReference type="GO" id="GO:0020037">
    <property type="term" value="F:heme binding"/>
    <property type="evidence" value="ECO:0007669"/>
    <property type="project" value="InterPro"/>
</dbReference>
<feature type="binding site" description="axial binding residue" evidence="9">
    <location>
        <position position="439"/>
    </location>
    <ligand>
        <name>heme</name>
        <dbReference type="ChEBI" id="CHEBI:30413"/>
    </ligand>
    <ligandPart>
        <name>Fe</name>
        <dbReference type="ChEBI" id="CHEBI:18248"/>
    </ligandPart>
</feature>
<keyword evidence="10" id="KW-0472">Membrane</keyword>
<keyword evidence="5 9" id="KW-0479">Metal-binding</keyword>
<comment type="cofactor">
    <cofactor evidence="1 9">
        <name>heme</name>
        <dbReference type="ChEBI" id="CHEBI:30413"/>
    </cofactor>
</comment>
<evidence type="ECO:0000256" key="5">
    <source>
        <dbReference type="ARBA" id="ARBA00022723"/>
    </source>
</evidence>
<protein>
    <recommendedName>
        <fullName evidence="13">Heme binding</fullName>
    </recommendedName>
</protein>
<keyword evidence="7 9" id="KW-0408">Iron</keyword>
<dbReference type="InterPro" id="IPR002403">
    <property type="entry name" value="Cyt_P450_E_grp-IV"/>
</dbReference>
<feature type="transmembrane region" description="Helical" evidence="10">
    <location>
        <begin position="12"/>
        <end position="29"/>
    </location>
</feature>
<gene>
    <name evidence="11" type="ORF">E8E12_007216</name>
</gene>
<keyword evidence="6" id="KW-0560">Oxidoreductase</keyword>
<dbReference type="GO" id="GO:0005506">
    <property type="term" value="F:iron ion binding"/>
    <property type="evidence" value="ECO:0007669"/>
    <property type="project" value="InterPro"/>
</dbReference>
<evidence type="ECO:0008006" key="13">
    <source>
        <dbReference type="Google" id="ProtNLM"/>
    </source>
</evidence>
<evidence type="ECO:0000256" key="8">
    <source>
        <dbReference type="ARBA" id="ARBA00023033"/>
    </source>
</evidence>
<dbReference type="Pfam" id="PF00067">
    <property type="entry name" value="p450"/>
    <property type="match status" value="1"/>
</dbReference>
<evidence type="ECO:0000256" key="3">
    <source>
        <dbReference type="ARBA" id="ARBA00010617"/>
    </source>
</evidence>
<dbReference type="InterPro" id="IPR001128">
    <property type="entry name" value="Cyt_P450"/>
</dbReference>
<dbReference type="PRINTS" id="PR00385">
    <property type="entry name" value="P450"/>
</dbReference>
<reference evidence="11" key="1">
    <citation type="submission" date="2019-04" db="EMBL/GenBank/DDBJ databases">
        <title>Sequencing of skin fungus with MAO and IRED activity.</title>
        <authorList>
            <person name="Marsaioli A.J."/>
            <person name="Bonatto J.M.C."/>
            <person name="Reis Junior O."/>
        </authorList>
    </citation>
    <scope>NUCLEOTIDE SEQUENCE</scope>
    <source>
        <strain evidence="11">28M1</strain>
    </source>
</reference>
<dbReference type="OrthoDB" id="1844152at2759"/>
<evidence type="ECO:0000313" key="11">
    <source>
        <dbReference type="EMBL" id="KAF3042928.1"/>
    </source>
</evidence>
<evidence type="ECO:0000256" key="1">
    <source>
        <dbReference type="ARBA" id="ARBA00001971"/>
    </source>
</evidence>
<dbReference type="Gene3D" id="1.10.630.10">
    <property type="entry name" value="Cytochrome P450"/>
    <property type="match status" value="1"/>
</dbReference>
<evidence type="ECO:0000256" key="6">
    <source>
        <dbReference type="ARBA" id="ARBA00023002"/>
    </source>
</evidence>
<dbReference type="PRINTS" id="PR00465">
    <property type="entry name" value="EP450IV"/>
</dbReference>
<dbReference type="CDD" id="cd11041">
    <property type="entry name" value="CYP503A1-like"/>
    <property type="match status" value="1"/>
</dbReference>
<organism evidence="11 12">
    <name type="scientific">Didymella heteroderae</name>
    <dbReference type="NCBI Taxonomy" id="1769908"/>
    <lineage>
        <taxon>Eukaryota</taxon>
        <taxon>Fungi</taxon>
        <taxon>Dikarya</taxon>
        <taxon>Ascomycota</taxon>
        <taxon>Pezizomycotina</taxon>
        <taxon>Dothideomycetes</taxon>
        <taxon>Pleosporomycetidae</taxon>
        <taxon>Pleosporales</taxon>
        <taxon>Pleosporineae</taxon>
        <taxon>Didymellaceae</taxon>
        <taxon>Didymella</taxon>
    </lineage>
</organism>
<name>A0A9P5C3J9_9PLEO</name>